<dbReference type="GO" id="GO:0006109">
    <property type="term" value="P:regulation of carbohydrate metabolic process"/>
    <property type="evidence" value="ECO:0007669"/>
    <property type="project" value="UniProtKB-UniRule"/>
</dbReference>
<dbReference type="SUPFAM" id="SSF53795">
    <property type="entry name" value="PEP carboxykinase-like"/>
    <property type="match status" value="1"/>
</dbReference>
<dbReference type="FunFam" id="3.40.50.300:FF:000174">
    <property type="entry name" value="HPr kinase/phosphorylase"/>
    <property type="match status" value="1"/>
</dbReference>
<feature type="domain" description="HPr(Ser) kinase/phosphorylase N-terminal" evidence="15">
    <location>
        <begin position="5"/>
        <end position="132"/>
    </location>
</feature>
<keyword evidence="18" id="KW-1185">Reference proteome</keyword>
<dbReference type="GO" id="GO:0004674">
    <property type="term" value="F:protein serine/threonine kinase activity"/>
    <property type="evidence" value="ECO:0007669"/>
    <property type="project" value="UniProtKB-KW"/>
</dbReference>
<feature type="active site" description="Proton acceptor; for phosphorylation activity. Proton donor; for dephosphorylation activity" evidence="14">
    <location>
        <position position="182"/>
    </location>
</feature>
<evidence type="ECO:0000259" key="16">
    <source>
        <dbReference type="Pfam" id="PF07475"/>
    </source>
</evidence>
<comment type="miscellaneous">
    <text evidence="14">Both phosphorylation and phosphorolysis are carried out by the same active site and suggest a common mechanism for both reactions.</text>
</comment>
<evidence type="ECO:0000256" key="9">
    <source>
        <dbReference type="ARBA" id="ARBA00022777"/>
    </source>
</evidence>
<organism evidence="17 18">
    <name type="scientific">Aquimonas voraii</name>
    <dbReference type="NCBI Taxonomy" id="265719"/>
    <lineage>
        <taxon>Bacteria</taxon>
        <taxon>Pseudomonadati</taxon>
        <taxon>Pseudomonadota</taxon>
        <taxon>Gammaproteobacteria</taxon>
        <taxon>Lysobacterales</taxon>
        <taxon>Lysobacteraceae</taxon>
        <taxon>Aquimonas</taxon>
    </lineage>
</organism>
<evidence type="ECO:0000259" key="15">
    <source>
        <dbReference type="Pfam" id="PF02603"/>
    </source>
</evidence>
<comment type="similarity">
    <text evidence="3 14">Belongs to the HPrK/P family.</text>
</comment>
<keyword evidence="7 14" id="KW-0479">Metal-binding</keyword>
<dbReference type="PANTHER" id="PTHR30305">
    <property type="entry name" value="PROTEIN YJDM-RELATED"/>
    <property type="match status" value="1"/>
</dbReference>
<comment type="cofactor">
    <cofactor evidence="2 14">
        <name>Mg(2+)</name>
        <dbReference type="ChEBI" id="CHEBI:18420"/>
    </cofactor>
</comment>
<dbReference type="InterPro" id="IPR028979">
    <property type="entry name" value="Ser_kin/Pase_Hpr-like_N_sf"/>
</dbReference>
<accession>A0A1G6TXP8</accession>
<dbReference type="Proteomes" id="UP000199603">
    <property type="component" value="Unassembled WGS sequence"/>
</dbReference>
<evidence type="ECO:0000256" key="4">
    <source>
        <dbReference type="ARBA" id="ARBA00011643"/>
    </source>
</evidence>
<evidence type="ECO:0000256" key="13">
    <source>
        <dbReference type="ARBA" id="ARBA00047657"/>
    </source>
</evidence>
<keyword evidence="8 14" id="KW-0547">Nucleotide-binding</keyword>
<feature type="region of interest" description="Important for the catalytic mechanism of both phosphorylation and dephosphorylation" evidence="14">
    <location>
        <begin position="206"/>
        <end position="215"/>
    </location>
</feature>
<evidence type="ECO:0000256" key="1">
    <source>
        <dbReference type="ARBA" id="ARBA00001120"/>
    </source>
</evidence>
<feature type="binding site" evidence="14">
    <location>
        <begin position="158"/>
        <end position="165"/>
    </location>
    <ligand>
        <name>ATP</name>
        <dbReference type="ChEBI" id="CHEBI:30616"/>
    </ligand>
</feature>
<evidence type="ECO:0000256" key="2">
    <source>
        <dbReference type="ARBA" id="ARBA00001946"/>
    </source>
</evidence>
<dbReference type="CDD" id="cd01918">
    <property type="entry name" value="HprK_C"/>
    <property type="match status" value="1"/>
</dbReference>
<dbReference type="PANTHER" id="PTHR30305:SF1">
    <property type="entry name" value="HPR KINASE_PHOSPHORYLASE"/>
    <property type="match status" value="1"/>
</dbReference>
<protein>
    <recommendedName>
        <fullName evidence="14">HPr kinase/phosphorylase</fullName>
        <shortName evidence="14">HPrK/P</shortName>
        <ecNumber evidence="14">2.7.11.-</ecNumber>
        <ecNumber evidence="14">2.7.4.-</ecNumber>
    </recommendedName>
    <alternativeName>
        <fullName evidence="14">HPr(Ser) kinase/phosphorylase</fullName>
    </alternativeName>
</protein>
<evidence type="ECO:0000256" key="5">
    <source>
        <dbReference type="ARBA" id="ARBA00022527"/>
    </source>
</evidence>
<evidence type="ECO:0000313" key="18">
    <source>
        <dbReference type="Proteomes" id="UP000199603"/>
    </source>
</evidence>
<keyword evidence="12 14" id="KW-0511">Multifunctional enzyme</keyword>
<dbReference type="GO" id="GO:0005524">
    <property type="term" value="F:ATP binding"/>
    <property type="evidence" value="ECO:0007669"/>
    <property type="project" value="UniProtKB-UniRule"/>
</dbReference>
<dbReference type="AlphaFoldDB" id="A0A1G6TXP8"/>
<evidence type="ECO:0000256" key="14">
    <source>
        <dbReference type="HAMAP-Rule" id="MF_01249"/>
    </source>
</evidence>
<dbReference type="InterPro" id="IPR027417">
    <property type="entry name" value="P-loop_NTPase"/>
</dbReference>
<evidence type="ECO:0000256" key="7">
    <source>
        <dbReference type="ARBA" id="ARBA00022723"/>
    </source>
</evidence>
<dbReference type="PROSITE" id="PS00675">
    <property type="entry name" value="SIGMA54_INTERACT_1"/>
    <property type="match status" value="1"/>
</dbReference>
<dbReference type="InterPro" id="IPR025662">
    <property type="entry name" value="Sigma_54_int_dom_ATP-bd_1"/>
</dbReference>
<comment type="subunit">
    <text evidence="4 14">Homohexamer.</text>
</comment>
<keyword evidence="10 14" id="KW-0067">ATP-binding</keyword>
<dbReference type="Gene3D" id="3.40.1390.20">
    <property type="entry name" value="HprK N-terminal domain-like"/>
    <property type="match status" value="1"/>
</dbReference>
<dbReference type="EC" id="2.7.4.-" evidence="14"/>
<evidence type="ECO:0000256" key="10">
    <source>
        <dbReference type="ARBA" id="ARBA00022840"/>
    </source>
</evidence>
<evidence type="ECO:0000256" key="3">
    <source>
        <dbReference type="ARBA" id="ARBA00006883"/>
    </source>
</evidence>
<reference evidence="17 18" key="1">
    <citation type="submission" date="2016-10" db="EMBL/GenBank/DDBJ databases">
        <authorList>
            <person name="de Groot N.N."/>
        </authorList>
    </citation>
    <scope>NUCLEOTIDE SEQUENCE [LARGE SCALE GENOMIC DNA]</scope>
    <source>
        <strain evidence="17 18">DSM 16957</strain>
    </source>
</reference>
<feature type="active site" evidence="14">
    <location>
        <position position="143"/>
    </location>
</feature>
<proteinExistence type="inferred from homology"/>
<feature type="domain" description="HPr kinase/phosphorylase C-terminal" evidence="16">
    <location>
        <begin position="135"/>
        <end position="306"/>
    </location>
</feature>
<dbReference type="InterPro" id="IPR003755">
    <property type="entry name" value="HPr(Ser)_kin/Pase"/>
</dbReference>
<feature type="binding site" evidence="14">
    <location>
        <position position="207"/>
    </location>
    <ligand>
        <name>Mg(2+)</name>
        <dbReference type="ChEBI" id="CHEBI:18420"/>
    </ligand>
</feature>
<dbReference type="HAMAP" id="MF_01249">
    <property type="entry name" value="HPr_kinase"/>
    <property type="match status" value="1"/>
</dbReference>
<comment type="function">
    <text evidence="14">Catalyzes the ATP- as well as the pyrophosphate-dependent phosphorylation of a specific serine residue in HPr, a phosphocarrier protein of the phosphoenolpyruvate-dependent sugar phosphotransferase system (PTS). HprK/P also catalyzes the pyrophosphate-producing, inorganic phosphate-dependent dephosphorylation (phosphorolysis) of seryl-phosphorylated HPr (P-Ser-HPr).</text>
</comment>
<dbReference type="SUPFAM" id="SSF75138">
    <property type="entry name" value="HprK N-terminal domain-like"/>
    <property type="match status" value="1"/>
</dbReference>
<dbReference type="RefSeq" id="WP_091239553.1">
    <property type="nucleotide sequence ID" value="NZ_FNAG01000002.1"/>
</dbReference>
<dbReference type="InterPro" id="IPR011126">
    <property type="entry name" value="Hpr_kin/Pase_Hpr_N"/>
</dbReference>
<evidence type="ECO:0000256" key="12">
    <source>
        <dbReference type="ARBA" id="ARBA00023268"/>
    </source>
</evidence>
<feature type="active site" evidence="14">
    <location>
        <position position="164"/>
    </location>
</feature>
<dbReference type="EMBL" id="FNAG01000002">
    <property type="protein sequence ID" value="SDD33147.1"/>
    <property type="molecule type" value="Genomic_DNA"/>
</dbReference>
<dbReference type="Pfam" id="PF07475">
    <property type="entry name" value="Hpr_kinase_C"/>
    <property type="match status" value="1"/>
</dbReference>
<sequence>MDARISARELYEQLQERLGLRWLAGQRGERREIEPGEHLARRPSLAGYLNTIHANKVQIIGAEELAYLDALDSRQRWETLAKIMNARPLALLVSRDQSAPPDLRDACNETDTPLWSSPRRGHELLTYLQYHLARALARRLTLHGVFMEVYSIGVLITGDSGSGKSELALELITRGHRLVADDAPEFTQIAPDVLDGTCPELLQDLIEVRGLGILNVREMFGDTSVKRNKYLRLIVHLERYDPAAPPATLDRLHGDRSHRRVLDLDIPQITLPVAPGRNLAVLVEAAVRSHILKSKGADPAQTFMDRQAHQMRKLES</sequence>
<comment type="catalytic activity">
    <reaction evidence="13 14">
        <text>[HPr protein]-O-phospho-L-serine + phosphate + H(+) = [HPr protein]-L-serine + diphosphate</text>
        <dbReference type="Rhea" id="RHEA:46604"/>
        <dbReference type="Rhea" id="RHEA-COMP:11602"/>
        <dbReference type="Rhea" id="RHEA-COMP:11603"/>
        <dbReference type="ChEBI" id="CHEBI:15378"/>
        <dbReference type="ChEBI" id="CHEBI:29999"/>
        <dbReference type="ChEBI" id="CHEBI:33019"/>
        <dbReference type="ChEBI" id="CHEBI:43474"/>
        <dbReference type="ChEBI" id="CHEBI:83421"/>
    </reaction>
</comment>
<keyword evidence="9 14" id="KW-0418">Kinase</keyword>
<evidence type="ECO:0000256" key="8">
    <source>
        <dbReference type="ARBA" id="ARBA00022741"/>
    </source>
</evidence>
<keyword evidence="5 14" id="KW-0723">Serine/threonine-protein kinase</keyword>
<evidence type="ECO:0000313" key="17">
    <source>
        <dbReference type="EMBL" id="SDD33147.1"/>
    </source>
</evidence>
<dbReference type="STRING" id="265719.SAMN04488509_10229"/>
<comment type="domain">
    <text evidence="14">The Walker A ATP-binding motif also binds Pi and PPi.</text>
</comment>
<dbReference type="GO" id="GO:0000155">
    <property type="term" value="F:phosphorelay sensor kinase activity"/>
    <property type="evidence" value="ECO:0007669"/>
    <property type="project" value="InterPro"/>
</dbReference>
<evidence type="ECO:0000256" key="11">
    <source>
        <dbReference type="ARBA" id="ARBA00022842"/>
    </source>
</evidence>
<keyword evidence="11 14" id="KW-0460">Magnesium</keyword>
<dbReference type="EC" id="2.7.11.-" evidence="14"/>
<dbReference type="GO" id="GO:0000287">
    <property type="term" value="F:magnesium ion binding"/>
    <property type="evidence" value="ECO:0007669"/>
    <property type="project" value="UniProtKB-UniRule"/>
</dbReference>
<gene>
    <name evidence="14" type="primary">hprK</name>
    <name evidence="17" type="ORF">SAMN04488509_10229</name>
</gene>
<dbReference type="Pfam" id="PF02603">
    <property type="entry name" value="Hpr_kinase_N"/>
    <property type="match status" value="1"/>
</dbReference>
<comment type="catalytic activity">
    <reaction evidence="1 14">
        <text>[HPr protein]-L-serine + ATP = [HPr protein]-O-phospho-L-serine + ADP + H(+)</text>
        <dbReference type="Rhea" id="RHEA:46600"/>
        <dbReference type="Rhea" id="RHEA-COMP:11602"/>
        <dbReference type="Rhea" id="RHEA-COMP:11603"/>
        <dbReference type="ChEBI" id="CHEBI:15378"/>
        <dbReference type="ChEBI" id="CHEBI:29999"/>
        <dbReference type="ChEBI" id="CHEBI:30616"/>
        <dbReference type="ChEBI" id="CHEBI:83421"/>
        <dbReference type="ChEBI" id="CHEBI:456216"/>
    </reaction>
</comment>
<dbReference type="GO" id="GO:0004712">
    <property type="term" value="F:protein serine/threonine/tyrosine kinase activity"/>
    <property type="evidence" value="ECO:0007669"/>
    <property type="project" value="UniProtKB-UniRule"/>
</dbReference>
<dbReference type="OrthoDB" id="9778803at2"/>
<dbReference type="NCBIfam" id="TIGR00679">
    <property type="entry name" value="hpr-ser"/>
    <property type="match status" value="1"/>
</dbReference>
<keyword evidence="6 14" id="KW-0808">Transferase</keyword>
<evidence type="ECO:0000256" key="6">
    <source>
        <dbReference type="ARBA" id="ARBA00022679"/>
    </source>
</evidence>
<dbReference type="Gene3D" id="3.40.50.300">
    <property type="entry name" value="P-loop containing nucleotide triphosphate hydrolases"/>
    <property type="match status" value="1"/>
</dbReference>
<name>A0A1G6TXP8_9GAMM</name>
<feature type="binding site" evidence="14">
    <location>
        <position position="165"/>
    </location>
    <ligand>
        <name>Mg(2+)</name>
        <dbReference type="ChEBI" id="CHEBI:18420"/>
    </ligand>
</feature>
<feature type="region of interest" description="Important for the catalytic mechanism of dephosphorylation" evidence="14">
    <location>
        <begin position="272"/>
        <end position="277"/>
    </location>
</feature>
<feature type="active site" evidence="14">
    <location>
        <position position="251"/>
    </location>
</feature>
<dbReference type="InterPro" id="IPR011104">
    <property type="entry name" value="Hpr_kin/Pase_C"/>
</dbReference>